<dbReference type="KEGG" id="rlt:Rleg2_2417"/>
<reference evidence="1 2" key="1">
    <citation type="journal article" date="2010" name="Stand. Genomic Sci.">
        <title>Complete genome sequence of Rhizobium leguminosarum bv trifolii strain WSM2304, an effective microsymbiont of the South American clover Trifolium polymorphum.</title>
        <authorList>
            <person name="Reeve W."/>
            <person name="O'Hara G."/>
            <person name="Chain P."/>
            <person name="Ardley J."/>
            <person name="Brau L."/>
            <person name="Nandesena K."/>
            <person name="Tiwari R."/>
            <person name="Malfatti S."/>
            <person name="Kiss H."/>
            <person name="Lapidus A."/>
            <person name="Copeland A."/>
            <person name="Nolan M."/>
            <person name="Land M."/>
            <person name="Ivanova N."/>
            <person name="Mavromatis K."/>
            <person name="Markowitz V."/>
            <person name="Kyrpides N."/>
            <person name="Melino V."/>
            <person name="Denton M."/>
            <person name="Yates R."/>
            <person name="Howieson J."/>
        </authorList>
    </citation>
    <scope>NUCLEOTIDE SEQUENCE [LARGE SCALE GENOMIC DNA]</scope>
    <source>
        <strain evidence="1 2">WSM2304</strain>
    </source>
</reference>
<sequence length="246" mass="25132">MPQLYPVAGAKIYIGPAVNTVPDDADIDATDFASVTWTELKGWQTMGAIGDAATLISEDVISSGRTLKAKGTRNAGSMQNNFIIMPNDPGQIALIAAENTDFNYPFKLAFDDAPPVVSGTATITIAAPGVVTWTGHGRQVNDPVKLATTGALPTGLTAGTTYYVKTVTDANTITLSATPGGAAITTSGTQSGVHTISTVPSGTTKFFYGIVMTAQENGGGANTARLLQGNVEINSPVITVAPVGGA</sequence>
<protein>
    <recommendedName>
        <fullName evidence="3">Phage tail protein</fullName>
    </recommendedName>
</protein>
<dbReference type="Proteomes" id="UP000008330">
    <property type="component" value="Chromosome"/>
</dbReference>
<dbReference type="AlphaFoldDB" id="A0ABF7QNL7"/>
<proteinExistence type="predicted"/>
<name>A0ABF7QNL7_RHILW</name>
<gene>
    <name evidence="1" type="ordered locus">Rleg2_2417</name>
</gene>
<accession>A0ABF7QNL7</accession>
<evidence type="ECO:0000313" key="2">
    <source>
        <dbReference type="Proteomes" id="UP000008330"/>
    </source>
</evidence>
<evidence type="ECO:0000313" key="1">
    <source>
        <dbReference type="EMBL" id="ACI55691.1"/>
    </source>
</evidence>
<evidence type="ECO:0008006" key="3">
    <source>
        <dbReference type="Google" id="ProtNLM"/>
    </source>
</evidence>
<dbReference type="RefSeq" id="WP_012558215.1">
    <property type="nucleotide sequence ID" value="NC_011369.1"/>
</dbReference>
<organism evidence="1 2">
    <name type="scientific">Rhizobium leguminosarum bv. trifolii (strain WSM2304)</name>
    <dbReference type="NCBI Taxonomy" id="395492"/>
    <lineage>
        <taxon>Bacteria</taxon>
        <taxon>Pseudomonadati</taxon>
        <taxon>Pseudomonadota</taxon>
        <taxon>Alphaproteobacteria</taxon>
        <taxon>Hyphomicrobiales</taxon>
        <taxon>Rhizobiaceae</taxon>
        <taxon>Rhizobium/Agrobacterium group</taxon>
        <taxon>Rhizobium</taxon>
    </lineage>
</organism>
<dbReference type="Gene3D" id="4.10.410.40">
    <property type="match status" value="1"/>
</dbReference>
<dbReference type="EMBL" id="CP001191">
    <property type="protein sequence ID" value="ACI55691.1"/>
    <property type="molecule type" value="Genomic_DNA"/>
</dbReference>
<keyword evidence="2" id="KW-1185">Reference proteome</keyword>